<dbReference type="SUPFAM" id="SSF52540">
    <property type="entry name" value="P-loop containing nucleoside triphosphate hydrolases"/>
    <property type="match status" value="1"/>
</dbReference>
<dbReference type="Pfam" id="PF00071">
    <property type="entry name" value="Ras"/>
    <property type="match status" value="1"/>
</dbReference>
<proteinExistence type="predicted"/>
<gene>
    <name evidence="3" type="ORF">C1H76_6371</name>
</gene>
<dbReference type="InterPro" id="IPR001806">
    <property type="entry name" value="Small_GTPase"/>
</dbReference>
<keyword evidence="2" id="KW-0342">GTP-binding</keyword>
<dbReference type="InterPro" id="IPR003578">
    <property type="entry name" value="Small_GTPase_Rho"/>
</dbReference>
<evidence type="ECO:0000256" key="2">
    <source>
        <dbReference type="ARBA" id="ARBA00023134"/>
    </source>
</evidence>
<dbReference type="Proteomes" id="UP000308133">
    <property type="component" value="Unassembled WGS sequence"/>
</dbReference>
<protein>
    <submittedName>
        <fullName evidence="3">Ras-like protein 6</fullName>
    </submittedName>
</protein>
<comment type="caution">
    <text evidence="3">The sequence shown here is derived from an EMBL/GenBank/DDBJ whole genome shotgun (WGS) entry which is preliminary data.</text>
</comment>
<reference evidence="3 4" key="1">
    <citation type="submission" date="2018-02" db="EMBL/GenBank/DDBJ databases">
        <title>Draft genome sequences of Elsinoe sp., causing black scab on jojoba.</title>
        <authorList>
            <person name="Stodart B."/>
            <person name="Jeffress S."/>
            <person name="Ash G."/>
            <person name="Arun Chinnappa K."/>
        </authorList>
    </citation>
    <scope>NUCLEOTIDE SEQUENCE [LARGE SCALE GENOMIC DNA]</scope>
    <source>
        <strain evidence="3 4">Hillstone_2</strain>
    </source>
</reference>
<dbReference type="EMBL" id="PTQR01000081">
    <property type="protein sequence ID" value="TKX21297.1"/>
    <property type="molecule type" value="Genomic_DNA"/>
</dbReference>
<name>A0A4U7B1W6_9PEZI</name>
<dbReference type="SMART" id="SM00174">
    <property type="entry name" value="RHO"/>
    <property type="match status" value="1"/>
</dbReference>
<evidence type="ECO:0000313" key="4">
    <source>
        <dbReference type="Proteomes" id="UP000308133"/>
    </source>
</evidence>
<dbReference type="Gene3D" id="3.40.50.300">
    <property type="entry name" value="P-loop containing nucleotide triphosphate hydrolases"/>
    <property type="match status" value="1"/>
</dbReference>
<dbReference type="PRINTS" id="PR00449">
    <property type="entry name" value="RASTRNSFRMNG"/>
</dbReference>
<dbReference type="SMART" id="SM00175">
    <property type="entry name" value="RAB"/>
    <property type="match status" value="1"/>
</dbReference>
<dbReference type="GO" id="GO:0007264">
    <property type="term" value="P:small GTPase-mediated signal transduction"/>
    <property type="evidence" value="ECO:0007669"/>
    <property type="project" value="InterPro"/>
</dbReference>
<keyword evidence="1" id="KW-0547">Nucleotide-binding</keyword>
<dbReference type="PANTHER" id="PTHR24072">
    <property type="entry name" value="RHO FAMILY GTPASE"/>
    <property type="match status" value="1"/>
</dbReference>
<dbReference type="AlphaFoldDB" id="A0A4U7B1W6"/>
<organism evidence="3 4">
    <name type="scientific">Elsinoe australis</name>
    <dbReference type="NCBI Taxonomy" id="40998"/>
    <lineage>
        <taxon>Eukaryota</taxon>
        <taxon>Fungi</taxon>
        <taxon>Dikarya</taxon>
        <taxon>Ascomycota</taxon>
        <taxon>Pezizomycotina</taxon>
        <taxon>Dothideomycetes</taxon>
        <taxon>Dothideomycetidae</taxon>
        <taxon>Myriangiales</taxon>
        <taxon>Elsinoaceae</taxon>
        <taxon>Elsinoe</taxon>
    </lineage>
</organism>
<dbReference type="GO" id="GO:0005525">
    <property type="term" value="F:GTP binding"/>
    <property type="evidence" value="ECO:0007669"/>
    <property type="project" value="UniProtKB-KW"/>
</dbReference>
<accession>A0A4U7B1W6</accession>
<dbReference type="GO" id="GO:0003924">
    <property type="term" value="F:GTPase activity"/>
    <property type="evidence" value="ECO:0007669"/>
    <property type="project" value="InterPro"/>
</dbReference>
<evidence type="ECO:0000256" key="1">
    <source>
        <dbReference type="ARBA" id="ARBA00022741"/>
    </source>
</evidence>
<evidence type="ECO:0000313" key="3">
    <source>
        <dbReference type="EMBL" id="TKX21297.1"/>
    </source>
</evidence>
<dbReference type="SMART" id="SM00173">
    <property type="entry name" value="RAS"/>
    <property type="match status" value="1"/>
</dbReference>
<sequence>MEGPVDQHEVGILLLGDAEVGKSTFLSRLSTLKDGLDAQQLPALRDSEQPFVFDVTMFKRSFRLEFYDVNSPTSYMLLKPSVLILCFSIADRSSLKSLHNTWKDIVEAHFNYNDQIPIIVLGLKRDLREDNNPDMIFPHEAVTIAQGMRCDKYCECSALTGELCSLVFEDIARTAAATTTEEGGRSQGPACTTM</sequence>
<dbReference type="InterPro" id="IPR027417">
    <property type="entry name" value="P-loop_NTPase"/>
</dbReference>